<sequence length="788" mass="84735">MKKTFYFSVVAAVFSFGLVSFAAAASIFDITYPIAELGGCADQAACKAYCDDLSNKDACIAFAEKAGFVSEEKAKEAKALPSSGPGGCASQEACRTYCDDPAHEDECVAFGQRYGLLNKGSDVSERAKLIQEEGGPGKCRSEKECRAFCENPAHEGECLDFAEKHNLGDKKQIQSAKKVQDQGGPGGCKSEKECHAYCENPDNSETCIAFAEGQGFMSKEEAARARQFSNKPGPGGCRGEACKMYCEDSAHQEECIAFAVENGFMSKEDAERAKKFAGKPGPGGCKGEQCKEFCHDPANEEACFQFAVENDLIPKDEIERVKKFKNVANQGGPGGCHGDQCRLYCENPAHQDECFKFAKERGLLGEEELKMAERGRELSKKVKEVGGPGGCKSDNECQAFCRNPDNVEACLAFAVEHGGFKPEEAKGMLKRFVEDSVRMRGPRGPGEFGMPSSGSPGRMMSMGLQEEFGQGGMQNAEFERQFEDRFQRFEQLRGFEDKFRRPEIGQMQGGPGGCQGPEECMKYCSDSAHQQECMNASPQEGMMPSGSGPFDGGRGFGGSGQMGMPQDAFGKCVAGGGTIVKSEPPALPKCVNKDGSEVTLPADVMRGEGGTSGSMAGSAVCSGPKPLMPVPVGCTGPVCKEGRWGFDCSQGERVAPPTPGMMPPIGTQQPTAPTTMQIREGVACTEEWRPVCGTNGRTYPNACFAKADNMTVAKMGACESAELKPADGTYPQPYPGYYPPPADPYPSGDQYRQFTPPPTEIAPPQTRRSPPDIFFATILEAFRNLLPH</sequence>
<proteinExistence type="predicted"/>
<feature type="compositionally biased region" description="Pro residues" evidence="1">
    <location>
        <begin position="732"/>
        <end position="744"/>
    </location>
</feature>
<feature type="signal peptide" evidence="2">
    <location>
        <begin position="1"/>
        <end position="24"/>
    </location>
</feature>
<evidence type="ECO:0000256" key="2">
    <source>
        <dbReference type="SAM" id="SignalP"/>
    </source>
</evidence>
<evidence type="ECO:0000313" key="5">
    <source>
        <dbReference type="Proteomes" id="UP000176650"/>
    </source>
</evidence>
<dbReference type="Proteomes" id="UP000176650">
    <property type="component" value="Unassembled WGS sequence"/>
</dbReference>
<evidence type="ECO:0000259" key="3">
    <source>
        <dbReference type="PROSITE" id="PS51465"/>
    </source>
</evidence>
<dbReference type="SMART" id="SM00280">
    <property type="entry name" value="KAZAL"/>
    <property type="match status" value="1"/>
</dbReference>
<feature type="region of interest" description="Disordered" evidence="1">
    <location>
        <begin position="731"/>
        <end position="770"/>
    </location>
</feature>
<organism evidence="4 5">
    <name type="scientific">Candidatus Azambacteria bacterium RIFCSPLOWO2_01_FULL_46_25</name>
    <dbReference type="NCBI Taxonomy" id="1797298"/>
    <lineage>
        <taxon>Bacteria</taxon>
        <taxon>Candidatus Azamiibacteriota</taxon>
    </lineage>
</organism>
<evidence type="ECO:0000313" key="4">
    <source>
        <dbReference type="EMBL" id="OGD34492.1"/>
    </source>
</evidence>
<dbReference type="STRING" id="1797298.A2988_03160"/>
<comment type="caution">
    <text evidence="4">The sequence shown here is derived from an EMBL/GenBank/DDBJ whole genome shotgun (WGS) entry which is preliminary data.</text>
</comment>
<dbReference type="PANTHER" id="PTHR21131">
    <property type="entry name" value="SERINE-TYPE ENDOPEPTIDASE INHIBITOR"/>
    <property type="match status" value="1"/>
</dbReference>
<gene>
    <name evidence="4" type="ORF">A2988_03160</name>
</gene>
<dbReference type="CDD" id="cd00104">
    <property type="entry name" value="KAZAL_FS"/>
    <property type="match status" value="1"/>
</dbReference>
<dbReference type="Pfam" id="PF00050">
    <property type="entry name" value="Kazal_1"/>
    <property type="match status" value="1"/>
</dbReference>
<protein>
    <recommendedName>
        <fullName evidence="3">Kazal-like domain-containing protein</fullName>
    </recommendedName>
</protein>
<dbReference type="PANTHER" id="PTHR21131:SF0">
    <property type="entry name" value="GEO10195P1-RELATED"/>
    <property type="match status" value="1"/>
</dbReference>
<dbReference type="AlphaFoldDB" id="A0A1F5BV62"/>
<feature type="domain" description="Kazal-like" evidence="3">
    <location>
        <begin position="683"/>
        <end position="720"/>
    </location>
</feature>
<accession>A0A1F5BV62</accession>
<keyword evidence="2" id="KW-0732">Signal</keyword>
<dbReference type="EMBL" id="MEYS01000001">
    <property type="protein sequence ID" value="OGD34492.1"/>
    <property type="molecule type" value="Genomic_DNA"/>
</dbReference>
<dbReference type="InterPro" id="IPR036058">
    <property type="entry name" value="Kazal_dom_sf"/>
</dbReference>
<evidence type="ECO:0000256" key="1">
    <source>
        <dbReference type="SAM" id="MobiDB-lite"/>
    </source>
</evidence>
<dbReference type="Gene3D" id="3.30.60.30">
    <property type="match status" value="1"/>
</dbReference>
<feature type="chain" id="PRO_5009517991" description="Kazal-like domain-containing protein" evidence="2">
    <location>
        <begin position="25"/>
        <end position="788"/>
    </location>
</feature>
<dbReference type="InterPro" id="IPR053265">
    <property type="entry name" value="Serpin"/>
</dbReference>
<dbReference type="PROSITE" id="PS51465">
    <property type="entry name" value="KAZAL_2"/>
    <property type="match status" value="1"/>
</dbReference>
<dbReference type="SUPFAM" id="SSF100895">
    <property type="entry name" value="Kazal-type serine protease inhibitors"/>
    <property type="match status" value="1"/>
</dbReference>
<reference evidence="4 5" key="1">
    <citation type="journal article" date="2016" name="Nat. Commun.">
        <title>Thousands of microbial genomes shed light on interconnected biogeochemical processes in an aquifer system.</title>
        <authorList>
            <person name="Anantharaman K."/>
            <person name="Brown C.T."/>
            <person name="Hug L.A."/>
            <person name="Sharon I."/>
            <person name="Castelle C.J."/>
            <person name="Probst A.J."/>
            <person name="Thomas B.C."/>
            <person name="Singh A."/>
            <person name="Wilkins M.J."/>
            <person name="Karaoz U."/>
            <person name="Brodie E.L."/>
            <person name="Williams K.H."/>
            <person name="Hubbard S.S."/>
            <person name="Banfield J.F."/>
        </authorList>
    </citation>
    <scope>NUCLEOTIDE SEQUENCE [LARGE SCALE GENOMIC DNA]</scope>
</reference>
<name>A0A1F5BV62_9BACT</name>
<dbReference type="GO" id="GO:0005615">
    <property type="term" value="C:extracellular space"/>
    <property type="evidence" value="ECO:0007669"/>
    <property type="project" value="TreeGrafter"/>
</dbReference>
<dbReference type="InterPro" id="IPR002350">
    <property type="entry name" value="Kazal_dom"/>
</dbReference>